<keyword evidence="1" id="KW-0812">Transmembrane</keyword>
<name>A0A6L8USZ6_9BACL</name>
<evidence type="ECO:0000313" key="3">
    <source>
        <dbReference type="Proteomes" id="UP000481087"/>
    </source>
</evidence>
<keyword evidence="1" id="KW-1133">Transmembrane helix</keyword>
<evidence type="ECO:0000313" key="2">
    <source>
        <dbReference type="EMBL" id="MZQ81233.1"/>
    </source>
</evidence>
<accession>A0A6L8USZ6</accession>
<dbReference type="Proteomes" id="UP000481087">
    <property type="component" value="Unassembled WGS sequence"/>
</dbReference>
<dbReference type="EMBL" id="WTUZ01000010">
    <property type="protein sequence ID" value="MZQ81233.1"/>
    <property type="molecule type" value="Genomic_DNA"/>
</dbReference>
<feature type="transmembrane region" description="Helical" evidence="1">
    <location>
        <begin position="12"/>
        <end position="29"/>
    </location>
</feature>
<evidence type="ECO:0000256" key="1">
    <source>
        <dbReference type="SAM" id="Phobius"/>
    </source>
</evidence>
<gene>
    <name evidence="2" type="ORF">GQF01_03735</name>
</gene>
<organism evidence="2 3">
    <name type="scientific">Paenibacillus silvestris</name>
    <dbReference type="NCBI Taxonomy" id="2606219"/>
    <lineage>
        <taxon>Bacteria</taxon>
        <taxon>Bacillati</taxon>
        <taxon>Bacillota</taxon>
        <taxon>Bacilli</taxon>
        <taxon>Bacillales</taxon>
        <taxon>Paenibacillaceae</taxon>
        <taxon>Paenibacillus</taxon>
    </lineage>
</organism>
<dbReference type="AlphaFoldDB" id="A0A6L8USZ6"/>
<comment type="caution">
    <text evidence="2">The sequence shown here is derived from an EMBL/GenBank/DDBJ whole genome shotgun (WGS) entry which is preliminary data.</text>
</comment>
<sequence>MKLLAFFTRTILVLATLASLLLLGISFLFNDTGEPAIRLLVLWGKYSLIGIILIIVNEFLLRRAFADRSFRKTYGIFWLCVAVVGACAWAISAFF</sequence>
<keyword evidence="3" id="KW-1185">Reference proteome</keyword>
<feature type="transmembrane region" description="Helical" evidence="1">
    <location>
        <begin position="41"/>
        <end position="61"/>
    </location>
</feature>
<proteinExistence type="predicted"/>
<feature type="transmembrane region" description="Helical" evidence="1">
    <location>
        <begin position="73"/>
        <end position="94"/>
    </location>
</feature>
<keyword evidence="1" id="KW-0472">Membrane</keyword>
<reference evidence="2 3" key="1">
    <citation type="submission" date="2019-12" db="EMBL/GenBank/DDBJ databases">
        <title>Paenibacillus sp. nov. sp. isolated from soil.</title>
        <authorList>
            <person name="Kim J."/>
            <person name="Jeong S.E."/>
            <person name="Jung H.S."/>
            <person name="Jeon C.O."/>
        </authorList>
    </citation>
    <scope>NUCLEOTIDE SEQUENCE [LARGE SCALE GENOMIC DNA]</scope>
    <source>
        <strain evidence="2 3">5J-6</strain>
    </source>
</reference>
<dbReference type="RefSeq" id="WP_161405537.1">
    <property type="nucleotide sequence ID" value="NZ_WTUZ01000010.1"/>
</dbReference>
<protein>
    <submittedName>
        <fullName evidence="2">Uncharacterized protein</fullName>
    </submittedName>
</protein>